<evidence type="ECO:0000313" key="2">
    <source>
        <dbReference type="Proteomes" id="UP000828941"/>
    </source>
</evidence>
<reference evidence="1 2" key="1">
    <citation type="journal article" date="2022" name="DNA Res.">
        <title>Chromosomal-level genome assembly of the orchid tree Bauhinia variegata (Leguminosae; Cercidoideae) supports the allotetraploid origin hypothesis of Bauhinia.</title>
        <authorList>
            <person name="Zhong Y."/>
            <person name="Chen Y."/>
            <person name="Zheng D."/>
            <person name="Pang J."/>
            <person name="Liu Y."/>
            <person name="Luo S."/>
            <person name="Meng S."/>
            <person name="Qian L."/>
            <person name="Wei D."/>
            <person name="Dai S."/>
            <person name="Zhou R."/>
        </authorList>
    </citation>
    <scope>NUCLEOTIDE SEQUENCE [LARGE SCALE GENOMIC DNA]</scope>
    <source>
        <strain evidence="1">BV-YZ2020</strain>
    </source>
</reference>
<organism evidence="1 2">
    <name type="scientific">Bauhinia variegata</name>
    <name type="common">Purple orchid tree</name>
    <name type="synonym">Phanera variegata</name>
    <dbReference type="NCBI Taxonomy" id="167791"/>
    <lineage>
        <taxon>Eukaryota</taxon>
        <taxon>Viridiplantae</taxon>
        <taxon>Streptophyta</taxon>
        <taxon>Embryophyta</taxon>
        <taxon>Tracheophyta</taxon>
        <taxon>Spermatophyta</taxon>
        <taxon>Magnoliopsida</taxon>
        <taxon>eudicotyledons</taxon>
        <taxon>Gunneridae</taxon>
        <taxon>Pentapetalae</taxon>
        <taxon>rosids</taxon>
        <taxon>fabids</taxon>
        <taxon>Fabales</taxon>
        <taxon>Fabaceae</taxon>
        <taxon>Cercidoideae</taxon>
        <taxon>Cercideae</taxon>
        <taxon>Bauhiniinae</taxon>
        <taxon>Bauhinia</taxon>
    </lineage>
</organism>
<comment type="caution">
    <text evidence="1">The sequence shown here is derived from an EMBL/GenBank/DDBJ whole genome shotgun (WGS) entry which is preliminary data.</text>
</comment>
<dbReference type="EMBL" id="CM039439">
    <property type="protein sequence ID" value="KAI4296718.1"/>
    <property type="molecule type" value="Genomic_DNA"/>
</dbReference>
<dbReference type="Proteomes" id="UP000828941">
    <property type="component" value="Chromosome 14"/>
</dbReference>
<evidence type="ECO:0000313" key="1">
    <source>
        <dbReference type="EMBL" id="KAI4296718.1"/>
    </source>
</evidence>
<sequence>MGNPLSPFFWHLCRRRAQINLQSRNFSSYSGKDELSIEQEAERKIGWLLKLLFAGTATAIGYQFFPYMGDNLMQQSVSLLQVKDPLFKRMGASRLARFAVDDERRMKIVEIGGAKELLNMLSTAKDDRTRKAALKTLVALSNSDEALASLHDNGAISIIKSTPNSLEDAEVQIFKSNLMKRFHDMRKEILKDTSEGMLPQQWASPCGNECTHKYAALTQIPWRVFCKKGCNSDCETWEECLEECNQICYKDPVLKDQQWSAYIDRSPGAASYSEECFHACVSGCGFKFDIKPDTVDKVCPNRPPKPPPVEKPSRPQPVEPIDLPEDMPGTSA</sequence>
<gene>
    <name evidence="1" type="ORF">L6164_036652</name>
</gene>
<proteinExistence type="predicted"/>
<accession>A0ACB9KHQ4</accession>
<protein>
    <submittedName>
        <fullName evidence="1">Uncharacterized protein</fullName>
    </submittedName>
</protein>
<name>A0ACB9KHQ4_BAUVA</name>
<keyword evidence="2" id="KW-1185">Reference proteome</keyword>